<dbReference type="Gene3D" id="1.20.1720.10">
    <property type="entry name" value="Multidrug resistance protein D"/>
    <property type="match status" value="1"/>
</dbReference>
<gene>
    <name evidence="9" type="ORF">J2W91_005362</name>
</gene>
<organism evidence="9 10">
    <name type="scientific">Paenibacillus amylolyticus</name>
    <dbReference type="NCBI Taxonomy" id="1451"/>
    <lineage>
        <taxon>Bacteria</taxon>
        <taxon>Bacillati</taxon>
        <taxon>Bacillota</taxon>
        <taxon>Bacilli</taxon>
        <taxon>Bacillales</taxon>
        <taxon>Paenibacillaceae</taxon>
        <taxon>Paenibacillus</taxon>
    </lineage>
</organism>
<keyword evidence="2" id="KW-0813">Transport</keyword>
<dbReference type="CDD" id="cd17502">
    <property type="entry name" value="MFS_Azr1_MDR_like"/>
    <property type="match status" value="1"/>
</dbReference>
<reference evidence="9" key="1">
    <citation type="submission" date="2023-07" db="EMBL/GenBank/DDBJ databases">
        <title>Sorghum-associated microbial communities from plants grown in Nebraska, USA.</title>
        <authorList>
            <person name="Schachtman D."/>
        </authorList>
    </citation>
    <scope>NUCLEOTIDE SEQUENCE</scope>
    <source>
        <strain evidence="9">BE80</strain>
    </source>
</reference>
<dbReference type="RefSeq" id="WP_056697216.1">
    <property type="nucleotide sequence ID" value="NZ_JAVDTR010000020.1"/>
</dbReference>
<feature type="transmembrane region" description="Helical" evidence="7">
    <location>
        <begin position="46"/>
        <end position="65"/>
    </location>
</feature>
<evidence type="ECO:0000256" key="2">
    <source>
        <dbReference type="ARBA" id="ARBA00022448"/>
    </source>
</evidence>
<feature type="domain" description="Major facilitator superfamily (MFS) profile" evidence="8">
    <location>
        <begin position="12"/>
        <end position="492"/>
    </location>
</feature>
<dbReference type="InterPro" id="IPR036259">
    <property type="entry name" value="MFS_trans_sf"/>
</dbReference>
<dbReference type="SUPFAM" id="SSF103473">
    <property type="entry name" value="MFS general substrate transporter"/>
    <property type="match status" value="1"/>
</dbReference>
<evidence type="ECO:0000313" key="9">
    <source>
        <dbReference type="EMBL" id="MDR6726838.1"/>
    </source>
</evidence>
<evidence type="ECO:0000259" key="8">
    <source>
        <dbReference type="PROSITE" id="PS50850"/>
    </source>
</evidence>
<dbReference type="NCBIfam" id="TIGR00711">
    <property type="entry name" value="efflux_EmrB"/>
    <property type="match status" value="1"/>
</dbReference>
<feature type="transmembrane region" description="Helical" evidence="7">
    <location>
        <begin position="466"/>
        <end position="487"/>
    </location>
</feature>
<dbReference type="PANTHER" id="PTHR23501">
    <property type="entry name" value="MAJOR FACILITATOR SUPERFAMILY"/>
    <property type="match status" value="1"/>
</dbReference>
<dbReference type="InterPro" id="IPR004638">
    <property type="entry name" value="EmrB-like"/>
</dbReference>
<dbReference type="InterPro" id="IPR011701">
    <property type="entry name" value="MFS"/>
</dbReference>
<evidence type="ECO:0000256" key="7">
    <source>
        <dbReference type="SAM" id="Phobius"/>
    </source>
</evidence>
<feature type="transmembrane region" description="Helical" evidence="7">
    <location>
        <begin position="135"/>
        <end position="157"/>
    </location>
</feature>
<feature type="transmembrane region" description="Helical" evidence="7">
    <location>
        <begin position="194"/>
        <end position="215"/>
    </location>
</feature>
<accession>A0AAP5H8Q4</accession>
<evidence type="ECO:0000256" key="4">
    <source>
        <dbReference type="ARBA" id="ARBA00022692"/>
    </source>
</evidence>
<dbReference type="PANTHER" id="PTHR23501:SF191">
    <property type="entry name" value="VACUOLAR BASIC AMINO ACID TRANSPORTER 4"/>
    <property type="match status" value="1"/>
</dbReference>
<dbReference type="PROSITE" id="PS50850">
    <property type="entry name" value="MFS"/>
    <property type="match status" value="1"/>
</dbReference>
<evidence type="ECO:0000256" key="5">
    <source>
        <dbReference type="ARBA" id="ARBA00022989"/>
    </source>
</evidence>
<feature type="transmembrane region" description="Helical" evidence="7">
    <location>
        <begin position="356"/>
        <end position="380"/>
    </location>
</feature>
<dbReference type="AlphaFoldDB" id="A0AAP5H8Q4"/>
<dbReference type="GO" id="GO:0005886">
    <property type="term" value="C:plasma membrane"/>
    <property type="evidence" value="ECO:0007669"/>
    <property type="project" value="UniProtKB-SubCell"/>
</dbReference>
<feature type="transmembrane region" description="Helical" evidence="7">
    <location>
        <begin position="332"/>
        <end position="350"/>
    </location>
</feature>
<feature type="transmembrane region" description="Helical" evidence="7">
    <location>
        <begin position="102"/>
        <end position="123"/>
    </location>
</feature>
<feature type="transmembrane region" description="Helical" evidence="7">
    <location>
        <begin position="302"/>
        <end position="320"/>
    </location>
</feature>
<feature type="transmembrane region" description="Helical" evidence="7">
    <location>
        <begin position="163"/>
        <end position="182"/>
    </location>
</feature>
<sequence length="517" mass="55508">MNTTGNSKRSLILAGLLLATFLSAIEGTVIGPAGPTIVSELGSVQLLSWIFTAYLLTMAVSTPIFGKISDLYGRKPVFLIGCALFILGSLLCSFSQNMEMLIVFRAIQGIGAGAVVPVTFTIIGDIYPIEERGKIQGWISSVWGISSLAGPLLGGYFVDNLGWQWIFGFNVPFGLLAMWFVFRYLQENVSPRTAKIDVMGALTFTVGITALLFVLSAGGQYYAWSSPLILGLSAVAVAFIVLFFMVEKRAEAPMVPLHLFRIQDIRVANIAGLLTSSLMIGLTSYLPLWVQGVRGGNATESGLLLAPMSVGWLIGSVWAGRLLMKIGSRMTSLIGLTGIVVGSGGLFLVGGSSPQYVLFVLTFIYGLGFGFAFTIFTIIAQSSVGYRERGSSTALHTFMRTLGQTIGAAAFGTWLNYRISTLSSAQNLAAAGISDGDLNELLAPHTETVLSDDQWRLLRSVLEGSLHSLFIIMFVIAIVSWVATLALRKRLMVPEDADAPQQVQGSVQVAGVKKEKK</sequence>
<keyword evidence="6 7" id="KW-0472">Membrane</keyword>
<keyword evidence="5 7" id="KW-1133">Transmembrane helix</keyword>
<dbReference type="FunFam" id="1.20.1720.10:FF:000004">
    <property type="entry name" value="EmrB/QacA family drug resistance transporter"/>
    <property type="match status" value="1"/>
</dbReference>
<dbReference type="Pfam" id="PF07690">
    <property type="entry name" value="MFS_1"/>
    <property type="match status" value="1"/>
</dbReference>
<evidence type="ECO:0000256" key="1">
    <source>
        <dbReference type="ARBA" id="ARBA00004651"/>
    </source>
</evidence>
<comment type="caution">
    <text evidence="9">The sequence shown here is derived from an EMBL/GenBank/DDBJ whole genome shotgun (WGS) entry which is preliminary data.</text>
</comment>
<dbReference type="PRINTS" id="PR01036">
    <property type="entry name" value="TCRTETB"/>
</dbReference>
<dbReference type="Gene3D" id="1.20.1250.20">
    <property type="entry name" value="MFS general substrate transporter like domains"/>
    <property type="match status" value="1"/>
</dbReference>
<evidence type="ECO:0000256" key="3">
    <source>
        <dbReference type="ARBA" id="ARBA00022475"/>
    </source>
</evidence>
<feature type="transmembrane region" description="Helical" evidence="7">
    <location>
        <begin position="267"/>
        <end position="290"/>
    </location>
</feature>
<dbReference type="InterPro" id="IPR020846">
    <property type="entry name" value="MFS_dom"/>
</dbReference>
<dbReference type="GO" id="GO:0022857">
    <property type="term" value="F:transmembrane transporter activity"/>
    <property type="evidence" value="ECO:0007669"/>
    <property type="project" value="InterPro"/>
</dbReference>
<feature type="transmembrane region" description="Helical" evidence="7">
    <location>
        <begin position="221"/>
        <end position="246"/>
    </location>
</feature>
<keyword evidence="4 7" id="KW-0812">Transmembrane</keyword>
<name>A0AAP5H8Q4_PAEAM</name>
<evidence type="ECO:0000313" key="10">
    <source>
        <dbReference type="Proteomes" id="UP001254832"/>
    </source>
</evidence>
<dbReference type="Proteomes" id="UP001254832">
    <property type="component" value="Unassembled WGS sequence"/>
</dbReference>
<evidence type="ECO:0000256" key="6">
    <source>
        <dbReference type="ARBA" id="ARBA00023136"/>
    </source>
</evidence>
<protein>
    <submittedName>
        <fullName evidence="9">EmrB/QacA subfamily drug resistance transporter</fullName>
    </submittedName>
</protein>
<comment type="subcellular location">
    <subcellularLocation>
        <location evidence="1">Cell membrane</location>
        <topology evidence="1">Multi-pass membrane protein</topology>
    </subcellularLocation>
</comment>
<feature type="transmembrane region" description="Helical" evidence="7">
    <location>
        <begin position="77"/>
        <end position="96"/>
    </location>
</feature>
<dbReference type="EMBL" id="JAVDTR010000020">
    <property type="protein sequence ID" value="MDR6726838.1"/>
    <property type="molecule type" value="Genomic_DNA"/>
</dbReference>
<proteinExistence type="predicted"/>
<keyword evidence="3" id="KW-1003">Cell membrane</keyword>